<proteinExistence type="predicted"/>
<organism evidence="2 3">
    <name type="scientific">Actinomadura rudentiformis</name>
    <dbReference type="NCBI Taxonomy" id="359158"/>
    <lineage>
        <taxon>Bacteria</taxon>
        <taxon>Bacillati</taxon>
        <taxon>Actinomycetota</taxon>
        <taxon>Actinomycetes</taxon>
        <taxon>Streptosporangiales</taxon>
        <taxon>Thermomonosporaceae</taxon>
        <taxon>Actinomadura</taxon>
    </lineage>
</organism>
<evidence type="ECO:0000256" key="1">
    <source>
        <dbReference type="SAM" id="MobiDB-lite"/>
    </source>
</evidence>
<name>A0A6H9YIA4_9ACTN</name>
<dbReference type="AlphaFoldDB" id="A0A6H9YIA4"/>
<dbReference type="EMBL" id="WBMT01000015">
    <property type="protein sequence ID" value="KAB2344947.1"/>
    <property type="molecule type" value="Genomic_DNA"/>
</dbReference>
<dbReference type="Proteomes" id="UP000468735">
    <property type="component" value="Unassembled WGS sequence"/>
</dbReference>
<feature type="region of interest" description="Disordered" evidence="1">
    <location>
        <begin position="43"/>
        <end position="62"/>
    </location>
</feature>
<evidence type="ECO:0000313" key="3">
    <source>
        <dbReference type="Proteomes" id="UP000468735"/>
    </source>
</evidence>
<comment type="caution">
    <text evidence="2">The sequence shown here is derived from an EMBL/GenBank/DDBJ whole genome shotgun (WGS) entry which is preliminary data.</text>
</comment>
<protein>
    <submittedName>
        <fullName evidence="2">MarR family transcriptional regulator</fullName>
    </submittedName>
</protein>
<accession>A0A6H9YIA4</accession>
<gene>
    <name evidence="2" type="ORF">F8566_29955</name>
</gene>
<keyword evidence="3" id="KW-1185">Reference proteome</keyword>
<feature type="compositionally biased region" description="Basic and acidic residues" evidence="1">
    <location>
        <begin position="9"/>
        <end position="22"/>
    </location>
</feature>
<reference evidence="2 3" key="1">
    <citation type="submission" date="2019-09" db="EMBL/GenBank/DDBJ databases">
        <title>Actinomadura physcomitrii sp. nov., a novel actinomycete isolated from moss [Physcomitrium sphaericum (Ludw) Fuernr].</title>
        <authorList>
            <person name="Zhuang X."/>
            <person name="Liu C."/>
        </authorList>
    </citation>
    <scope>NUCLEOTIDE SEQUENCE [LARGE SCALE GENOMIC DNA]</scope>
    <source>
        <strain evidence="2 3">HMC1</strain>
    </source>
</reference>
<evidence type="ECO:0000313" key="2">
    <source>
        <dbReference type="EMBL" id="KAB2344947.1"/>
    </source>
</evidence>
<sequence>MDVSPETVRGYKKEMPEPDRYMGRSPVWRRRVILDWIAARPAAGWNGQRPGRRRPAPQTLSG</sequence>
<dbReference type="OrthoDB" id="9800864at2"/>
<feature type="region of interest" description="Disordered" evidence="1">
    <location>
        <begin position="1"/>
        <end position="22"/>
    </location>
</feature>